<evidence type="ECO:0000313" key="7">
    <source>
        <dbReference type="EMBL" id="SSX04812.1"/>
    </source>
</evidence>
<proteinExistence type="inferred from homology"/>
<feature type="region of interest" description="Disordered" evidence="4">
    <location>
        <begin position="1"/>
        <end position="188"/>
    </location>
</feature>
<dbReference type="GO" id="GO:0000462">
    <property type="term" value="P:maturation of SSU-rRNA from tricistronic rRNA transcript (SSU-rRNA, 5.8S rRNA, LSU-rRNA)"/>
    <property type="evidence" value="ECO:0007669"/>
    <property type="project" value="TreeGrafter"/>
</dbReference>
<evidence type="ECO:0000256" key="1">
    <source>
        <dbReference type="ARBA" id="ARBA00004604"/>
    </source>
</evidence>
<feature type="compositionally biased region" description="Acidic residues" evidence="4">
    <location>
        <begin position="103"/>
        <end position="125"/>
    </location>
</feature>
<evidence type="ECO:0000259" key="5">
    <source>
        <dbReference type="Pfam" id="PF06862"/>
    </source>
</evidence>
<reference evidence="7" key="1">
    <citation type="submission" date="2018-04" db="EMBL/GenBank/DDBJ databases">
        <authorList>
            <person name="Go L.Y."/>
            <person name="Mitchell J.A."/>
        </authorList>
    </citation>
    <scope>NUCLEOTIDE SEQUENCE</scope>
    <source>
        <tissue evidence="7">Whole organism</tissue>
    </source>
</reference>
<dbReference type="AlphaFoldDB" id="A0A336M4J1"/>
<feature type="compositionally biased region" description="Basic and acidic residues" evidence="4">
    <location>
        <begin position="40"/>
        <end position="61"/>
    </location>
</feature>
<feature type="domain" description="UTP25 NTP hydrolase-like" evidence="6">
    <location>
        <begin position="326"/>
        <end position="594"/>
    </location>
</feature>
<dbReference type="Pfam" id="PF06862">
    <property type="entry name" value="Utp25_C"/>
    <property type="match status" value="1"/>
</dbReference>
<dbReference type="InterPro" id="IPR010678">
    <property type="entry name" value="UTP25"/>
</dbReference>
<feature type="compositionally biased region" description="Basic and acidic residues" evidence="4">
    <location>
        <begin position="126"/>
        <end position="135"/>
    </location>
</feature>
<comment type="subcellular location">
    <subcellularLocation>
        <location evidence="1">Nucleus</location>
        <location evidence="1">Nucleolus</location>
    </subcellularLocation>
</comment>
<feature type="compositionally biased region" description="Acidic residues" evidence="4">
    <location>
        <begin position="136"/>
        <end position="188"/>
    </location>
</feature>
<dbReference type="GO" id="GO:0034511">
    <property type="term" value="F:U3 snoRNA binding"/>
    <property type="evidence" value="ECO:0007669"/>
    <property type="project" value="InterPro"/>
</dbReference>
<dbReference type="GO" id="GO:0019843">
    <property type="term" value="F:rRNA binding"/>
    <property type="evidence" value="ECO:0007669"/>
    <property type="project" value="TreeGrafter"/>
</dbReference>
<evidence type="ECO:0000256" key="3">
    <source>
        <dbReference type="ARBA" id="ARBA00023242"/>
    </source>
</evidence>
<evidence type="ECO:0000313" key="8">
    <source>
        <dbReference type="EMBL" id="SSX25175.1"/>
    </source>
</evidence>
<protein>
    <submittedName>
        <fullName evidence="8">CSON012061 protein</fullName>
    </submittedName>
</protein>
<sequence>MAPKSRKFFKKNYSKKNKPKSKVKKYQPDKNKVKFKHIARNQESEDYLRRMRGAELKREARQQSMQDDSSEHDDSEGEPDPFEELLESITSKAGDNKKSQVSSDEESDDEGVEEEETEDLNQTESDIDHEYKLESENEEADIQDEEEEEGEENIEMEDQEIQENDAVEDEENETKEELPESDASDSEIELCDEKSKLKESEDPFSIHLDNDLSSGLLDAISSLEKNIEKSTIDWKSLGKLLFEIPQSKTANNTKPKALISLDDDNETYAKPGSIPSLINPSNANFIKNQIWNNLPKANQDQLEAHQNSSKHFTPLQREIFSIINNYQDFYYTQRNFNNAEEIRFVYSLHALNHALKTRARVLHHNAKLNKTGKDSNDCMIPEYCRDQGLTRPKVLIVVPLRDSAYKIVNNFIALFCNNDKSQIMNYSRFVQEFTGNELFFPKRNPKPEDYEKIFAGNVDDNFRLGLCLTKKNIRLYTDYYNSDIIIASPLGLRLTIGAPGEKDRDFDFLSSIEILIMDQAEIFYAQNWEHVLHFLDHLHLKPEKMLNTDFSRIRSWVLSGLSKFYCQTLLFTSHELPEFRSLYNNRMVNYRGKVRTINAIETGTIRHVTVNVPQIFQRIEVTSFENSFDERFNYFTKIVLPQYKSPTMAHCLVYVPSYFDYVRLRNYFKKEEVSFVQISEYSKDEKVARARDMFFHSSAHFLLYSERAHFFKRTRLKGIRNIIMYAPPAWPNFYSEILNLMHENYQNSRDGCENSMSVTLLYTKYDLMQVSAIVGSERAAKMAKVGKTTHMFMSD</sequence>
<reference evidence="8" key="2">
    <citation type="submission" date="2018-07" db="EMBL/GenBank/DDBJ databases">
        <authorList>
            <person name="Quirk P.G."/>
            <person name="Krulwich T.A."/>
        </authorList>
    </citation>
    <scope>NUCLEOTIDE SEQUENCE</scope>
</reference>
<evidence type="ECO:0000256" key="4">
    <source>
        <dbReference type="SAM" id="MobiDB-lite"/>
    </source>
</evidence>
<keyword evidence="3" id="KW-0539">Nucleus</keyword>
<dbReference type="OMA" id="QDRGDTF"/>
<dbReference type="InterPro" id="IPR053940">
    <property type="entry name" value="UTP25_NTPase-like"/>
</dbReference>
<dbReference type="PANTHER" id="PTHR12933">
    <property type="entry name" value="ORF PROTEIN-RELATED"/>
    <property type="match status" value="1"/>
</dbReference>
<accession>A0A336M4J1</accession>
<feature type="domain" description="UTP25 C-terminal" evidence="5">
    <location>
        <begin position="605"/>
        <end position="792"/>
    </location>
</feature>
<comment type="similarity">
    <text evidence="2">Belongs to the UTP25 family.</text>
</comment>
<name>A0A336M4J1_CULSO</name>
<dbReference type="PANTHER" id="PTHR12933:SF0">
    <property type="entry name" value="U3 SMALL NUCLEOLAR RNA-ASSOCIATED PROTEIN 25 HOMOLOG"/>
    <property type="match status" value="1"/>
</dbReference>
<dbReference type="InterPro" id="IPR053939">
    <property type="entry name" value="UTP25_C"/>
</dbReference>
<organism evidence="8">
    <name type="scientific">Culicoides sonorensis</name>
    <name type="common">Biting midge</name>
    <dbReference type="NCBI Taxonomy" id="179676"/>
    <lineage>
        <taxon>Eukaryota</taxon>
        <taxon>Metazoa</taxon>
        <taxon>Ecdysozoa</taxon>
        <taxon>Arthropoda</taxon>
        <taxon>Hexapoda</taxon>
        <taxon>Insecta</taxon>
        <taxon>Pterygota</taxon>
        <taxon>Neoptera</taxon>
        <taxon>Endopterygota</taxon>
        <taxon>Diptera</taxon>
        <taxon>Nematocera</taxon>
        <taxon>Chironomoidea</taxon>
        <taxon>Ceratopogonidae</taxon>
        <taxon>Ceratopogoninae</taxon>
        <taxon>Culicoides</taxon>
        <taxon>Monoculicoides</taxon>
    </lineage>
</organism>
<evidence type="ECO:0000256" key="2">
    <source>
        <dbReference type="ARBA" id="ARBA00009223"/>
    </source>
</evidence>
<feature type="compositionally biased region" description="Basic residues" evidence="4">
    <location>
        <begin position="1"/>
        <end position="25"/>
    </location>
</feature>
<dbReference type="EMBL" id="UFQS01000550">
    <property type="protein sequence ID" value="SSX04812.1"/>
    <property type="molecule type" value="Genomic_DNA"/>
</dbReference>
<dbReference type="EMBL" id="UFQT01000550">
    <property type="protein sequence ID" value="SSX25175.1"/>
    <property type="molecule type" value="Genomic_DNA"/>
</dbReference>
<dbReference type="GO" id="GO:0032040">
    <property type="term" value="C:small-subunit processome"/>
    <property type="evidence" value="ECO:0007669"/>
    <property type="project" value="TreeGrafter"/>
</dbReference>
<dbReference type="Pfam" id="PF22916">
    <property type="entry name" value="UTP25_NTPase-like"/>
    <property type="match status" value="1"/>
</dbReference>
<feature type="compositionally biased region" description="Acidic residues" evidence="4">
    <location>
        <begin position="68"/>
        <end position="86"/>
    </location>
</feature>
<gene>
    <name evidence="8" type="primary">CSON012061</name>
</gene>
<dbReference type="VEuPathDB" id="VectorBase:CSON012061"/>
<evidence type="ECO:0000259" key="6">
    <source>
        <dbReference type="Pfam" id="PF22916"/>
    </source>
</evidence>